<gene>
    <name evidence="1" type="ORF">CS063_04345</name>
</gene>
<protein>
    <submittedName>
        <fullName evidence="1">GNAT family N-acetyltransferase</fullName>
    </submittedName>
</protein>
<sequence length="168" mass="18893">MIRQEQPTDYETIYEVIKTAFETAAVKDGDEQDYVSHLRKSSKYIPELALVAEKDGHIVGHIMLTKMVINGKEQTFDALLLSPLCVAYAYRNRGIGGKLIEKSFKLAREKGYSSVFLCGNPEYYSHFGFKETCAFGIINESNVPQKYIMACELFPGALKGKEGKIHIV</sequence>
<reference evidence="1" key="1">
    <citation type="submission" date="2017-10" db="EMBL/GenBank/DDBJ databases">
        <title>Genome sequence of cellulolytic Lachnospiraceae bacterium XHS1971 isolated from hotspring sediment.</title>
        <authorList>
            <person name="Vasudevan G."/>
            <person name="Joshi A.J."/>
            <person name="Hivarkar S."/>
            <person name="Lanjekar V.B."/>
            <person name="Dhakephalkar P.K."/>
            <person name="Dagar S."/>
        </authorList>
    </citation>
    <scope>NUCLEOTIDE SEQUENCE</scope>
    <source>
        <strain evidence="1">XHS1971</strain>
    </source>
</reference>
<accession>A0AC61DHQ0</accession>
<dbReference type="Proteomes" id="UP000224460">
    <property type="component" value="Unassembled WGS sequence"/>
</dbReference>
<keyword evidence="2" id="KW-1185">Reference proteome</keyword>
<organism evidence="1 2">
    <name type="scientific">Sporanaerobium hydrogeniformans</name>
    <dbReference type="NCBI Taxonomy" id="3072179"/>
    <lineage>
        <taxon>Bacteria</taxon>
        <taxon>Bacillati</taxon>
        <taxon>Bacillota</taxon>
        <taxon>Clostridia</taxon>
        <taxon>Lachnospirales</taxon>
        <taxon>Lachnospiraceae</taxon>
        <taxon>Sporanaerobium</taxon>
    </lineage>
</organism>
<dbReference type="EMBL" id="PEDL01000002">
    <property type="protein sequence ID" value="PHV71792.1"/>
    <property type="molecule type" value="Genomic_DNA"/>
</dbReference>
<proteinExistence type="predicted"/>
<evidence type="ECO:0000313" key="1">
    <source>
        <dbReference type="EMBL" id="PHV71792.1"/>
    </source>
</evidence>
<name>A0AC61DHQ0_9FIRM</name>
<comment type="caution">
    <text evidence="1">The sequence shown here is derived from an EMBL/GenBank/DDBJ whole genome shotgun (WGS) entry which is preliminary data.</text>
</comment>
<evidence type="ECO:0000313" key="2">
    <source>
        <dbReference type="Proteomes" id="UP000224460"/>
    </source>
</evidence>